<gene>
    <name evidence="2" type="ORF">HPBE_LOCUS24106</name>
</gene>
<accession>A0A3P8H8X5</accession>
<reference evidence="4" key="2">
    <citation type="submission" date="2019-09" db="UniProtKB">
        <authorList>
            <consortium name="WormBaseParasite"/>
        </authorList>
    </citation>
    <scope>IDENTIFICATION</scope>
</reference>
<dbReference type="AlphaFoldDB" id="A0A183GN37"/>
<sequence>MASRQRKTATAAFRIGYMVNEKSPPLGDSASLRKGGMDPRRRRCSGPLRAPAVNQVPFNSTGHTRDAGYFETNNPYD</sequence>
<evidence type="ECO:0000313" key="2">
    <source>
        <dbReference type="EMBL" id="VDP42863.1"/>
    </source>
</evidence>
<organism evidence="3 4">
    <name type="scientific">Heligmosomoides polygyrus</name>
    <name type="common">Parasitic roundworm</name>
    <dbReference type="NCBI Taxonomy" id="6339"/>
    <lineage>
        <taxon>Eukaryota</taxon>
        <taxon>Metazoa</taxon>
        <taxon>Ecdysozoa</taxon>
        <taxon>Nematoda</taxon>
        <taxon>Chromadorea</taxon>
        <taxon>Rhabditida</taxon>
        <taxon>Rhabditina</taxon>
        <taxon>Rhabditomorpha</taxon>
        <taxon>Strongyloidea</taxon>
        <taxon>Heligmosomidae</taxon>
        <taxon>Heligmosomoides</taxon>
    </lineage>
</organism>
<feature type="region of interest" description="Disordered" evidence="1">
    <location>
        <begin position="22"/>
        <end position="77"/>
    </location>
</feature>
<reference evidence="2 3" key="1">
    <citation type="submission" date="2018-11" db="EMBL/GenBank/DDBJ databases">
        <authorList>
            <consortium name="Pathogen Informatics"/>
        </authorList>
    </citation>
    <scope>NUCLEOTIDE SEQUENCE [LARGE SCALE GENOMIC DNA]</scope>
</reference>
<dbReference type="EMBL" id="UZAH01035848">
    <property type="protein sequence ID" value="VDP42863.1"/>
    <property type="molecule type" value="Genomic_DNA"/>
</dbReference>
<accession>A0A183GN37</accession>
<evidence type="ECO:0000313" key="3">
    <source>
        <dbReference type="Proteomes" id="UP000050761"/>
    </source>
</evidence>
<dbReference type="WBParaSite" id="HPBE_0002410701-mRNA-1">
    <property type="protein sequence ID" value="HPBE_0002410701-mRNA-1"/>
    <property type="gene ID" value="HPBE_0002410701"/>
</dbReference>
<keyword evidence="3" id="KW-1185">Reference proteome</keyword>
<evidence type="ECO:0000313" key="4">
    <source>
        <dbReference type="WBParaSite" id="HPBE_0002410701-mRNA-1"/>
    </source>
</evidence>
<proteinExistence type="predicted"/>
<evidence type="ECO:0000256" key="1">
    <source>
        <dbReference type="SAM" id="MobiDB-lite"/>
    </source>
</evidence>
<name>A0A183GN37_HELPZ</name>
<dbReference type="Proteomes" id="UP000050761">
    <property type="component" value="Unassembled WGS sequence"/>
</dbReference>
<protein>
    <submittedName>
        <fullName evidence="2 4">Uncharacterized protein</fullName>
    </submittedName>
</protein>